<sequence length="57" mass="6402">MESKYDKANLVSNDESENSSFFVKANWNIDLPEGDIDVPIAESIKYSPSTAKPDKEH</sequence>
<reference evidence="2 3" key="1">
    <citation type="submission" date="2018-06" db="EMBL/GenBank/DDBJ databases">
        <authorList>
            <consortium name="Pathogen Informatics"/>
            <person name="Doyle S."/>
        </authorList>
    </citation>
    <scope>NUCLEOTIDE SEQUENCE [LARGE SCALE GENOMIC DNA]</scope>
    <source>
        <strain evidence="2 3">NCTC8129</strain>
    </source>
</reference>
<organism evidence="2 3">
    <name type="scientific">Enterococcus durans</name>
    <dbReference type="NCBI Taxonomy" id="53345"/>
    <lineage>
        <taxon>Bacteria</taxon>
        <taxon>Bacillati</taxon>
        <taxon>Bacillota</taxon>
        <taxon>Bacilli</taxon>
        <taxon>Lactobacillales</taxon>
        <taxon>Enterococcaceae</taxon>
        <taxon>Enterococcus</taxon>
    </lineage>
</organism>
<evidence type="ECO:0000313" key="3">
    <source>
        <dbReference type="Proteomes" id="UP000254070"/>
    </source>
</evidence>
<accession>A0A377KND6</accession>
<dbReference type="RefSeq" id="WP_181878463.1">
    <property type="nucleotide sequence ID" value="NZ_UGIF01000002.1"/>
</dbReference>
<gene>
    <name evidence="1" type="ORF">NCTC8129_02858</name>
    <name evidence="2" type="ORF">NCTC8129_02950</name>
</gene>
<evidence type="ECO:0000313" key="2">
    <source>
        <dbReference type="EMBL" id="STP30697.1"/>
    </source>
</evidence>
<dbReference type="EMBL" id="UGIF01000002">
    <property type="protein sequence ID" value="STP30607.1"/>
    <property type="molecule type" value="Genomic_DNA"/>
</dbReference>
<proteinExistence type="predicted"/>
<evidence type="ECO:0000313" key="1">
    <source>
        <dbReference type="EMBL" id="STP30607.1"/>
    </source>
</evidence>
<name>A0A377KND6_9ENTE</name>
<dbReference type="AlphaFoldDB" id="A0A377KND6"/>
<protein>
    <submittedName>
        <fullName evidence="2">Uncharacterized protein</fullName>
    </submittedName>
</protein>
<dbReference type="Proteomes" id="UP000254070">
    <property type="component" value="Unassembled WGS sequence"/>
</dbReference>
<dbReference type="EMBL" id="UGIF01000002">
    <property type="protein sequence ID" value="STP30697.1"/>
    <property type="molecule type" value="Genomic_DNA"/>
</dbReference>